<evidence type="ECO:0000313" key="1">
    <source>
        <dbReference type="EMBL" id="AGR46936.1"/>
    </source>
</evidence>
<reference evidence="1 2" key="1">
    <citation type="journal article" date="2014" name="Genome Announc.">
        <title>Genome Sequences of Three Novel Bacillus cereus Bacteriophages.</title>
        <authorList>
            <person name="Grose J.H."/>
            <person name="Jensen J.D."/>
            <person name="Merrill B.D."/>
            <person name="Fisher J.N."/>
            <person name="Burnett S.H."/>
            <person name="Breakwell D.P."/>
        </authorList>
    </citation>
    <scope>NUCLEOTIDE SEQUENCE [LARGE SCALE GENOMIC DNA]</scope>
</reference>
<dbReference type="KEGG" id="vg:26642376"/>
<accession>S5M4X1</accession>
<name>S5M4X1_9CAUD</name>
<dbReference type="GeneID" id="26642376"/>
<evidence type="ECO:0000313" key="2">
    <source>
        <dbReference type="Proteomes" id="UP000015093"/>
    </source>
</evidence>
<sequence length="116" mass="13637">MHTIQPPEHTLYINGMIIPIVIPGDMKIQVRNKTVYFQVYRLYFPKELMGVLTNHVWADGCLDVDMGYEPSPYAGEEPEKHFSRFEGRIAVSRYTEKWIDRDMLVLNNVSFTLHLY</sequence>
<gene>
    <name evidence="1" type="ORF">SHANETTE_33</name>
</gene>
<keyword evidence="2" id="KW-1185">Reference proteome</keyword>
<protein>
    <submittedName>
        <fullName evidence="1">Uncharacterized protein</fullName>
    </submittedName>
</protein>
<dbReference type="EMBL" id="KC595513">
    <property type="protein sequence ID" value="AGR46936.1"/>
    <property type="molecule type" value="Genomic_DNA"/>
</dbReference>
<dbReference type="Proteomes" id="UP000015093">
    <property type="component" value="Segment"/>
</dbReference>
<dbReference type="RefSeq" id="YP_009216031.1">
    <property type="nucleotide sequence ID" value="NC_028983.1"/>
</dbReference>
<organism evidence="1 2">
    <name type="scientific">Bacillus phage Shanette</name>
    <dbReference type="NCBI Taxonomy" id="1296656"/>
    <lineage>
        <taxon>Viruses</taxon>
        <taxon>Duplodnaviria</taxon>
        <taxon>Heunggongvirae</taxon>
        <taxon>Uroviricota</taxon>
        <taxon>Caudoviricetes</taxon>
        <taxon>Herelleviridae</taxon>
        <taxon>Spounavirinae</taxon>
        <taxon>Siminovitchvirus</taxon>
        <taxon>Siminovitchvirus shanette</taxon>
    </lineage>
</organism>
<proteinExistence type="predicted"/>